<keyword evidence="2 4" id="KW-0808">Transferase</keyword>
<evidence type="ECO:0000313" key="4">
    <source>
        <dbReference type="EMBL" id="XBH05905.1"/>
    </source>
</evidence>
<dbReference type="SUPFAM" id="SSF53335">
    <property type="entry name" value="S-adenosyl-L-methionine-dependent methyltransferases"/>
    <property type="match status" value="1"/>
</dbReference>
<accession>A0AAU7CKX2</accession>
<evidence type="ECO:0000256" key="2">
    <source>
        <dbReference type="ARBA" id="ARBA00022679"/>
    </source>
</evidence>
<gene>
    <name evidence="4" type="ORF">V5E97_07700</name>
</gene>
<dbReference type="RefSeq" id="WP_406698755.1">
    <property type="nucleotide sequence ID" value="NZ_CP155447.1"/>
</dbReference>
<dbReference type="PANTHER" id="PTHR43861">
    <property type="entry name" value="TRANS-ACONITATE 2-METHYLTRANSFERASE-RELATED"/>
    <property type="match status" value="1"/>
</dbReference>
<organism evidence="4">
    <name type="scientific">Singulisphaera sp. Ch08</name>
    <dbReference type="NCBI Taxonomy" id="3120278"/>
    <lineage>
        <taxon>Bacteria</taxon>
        <taxon>Pseudomonadati</taxon>
        <taxon>Planctomycetota</taxon>
        <taxon>Planctomycetia</taxon>
        <taxon>Isosphaerales</taxon>
        <taxon>Isosphaeraceae</taxon>
        <taxon>Singulisphaera</taxon>
    </lineage>
</organism>
<proteinExistence type="predicted"/>
<protein>
    <submittedName>
        <fullName evidence="4">Class I SAM-dependent methyltransferase</fullName>
        <ecNumber evidence="4">2.1.1.-</ecNumber>
    </submittedName>
</protein>
<dbReference type="Gene3D" id="3.40.50.150">
    <property type="entry name" value="Vaccinia Virus protein VP39"/>
    <property type="match status" value="1"/>
</dbReference>
<dbReference type="InterPro" id="IPR029063">
    <property type="entry name" value="SAM-dependent_MTases_sf"/>
</dbReference>
<dbReference type="PANTHER" id="PTHR43861:SF1">
    <property type="entry name" value="TRANS-ACONITATE 2-METHYLTRANSFERASE"/>
    <property type="match status" value="1"/>
</dbReference>
<dbReference type="Pfam" id="PF13649">
    <property type="entry name" value="Methyltransf_25"/>
    <property type="match status" value="1"/>
</dbReference>
<dbReference type="CDD" id="cd02440">
    <property type="entry name" value="AdoMet_MTases"/>
    <property type="match status" value="1"/>
</dbReference>
<sequence length="257" mass="29272">MQNTQDQDRQWSRHAARYDELFLDALNPSVENPIWAALDAVPDPQSRTVADLGCGTGPLLPRLVDQFGRVVALDFAPAMIARARTRVEDRADTVTFETRAMHDLDDYAGQFDVVVAINSLVMPDVREIDRTLRAIRASLRPGGQFLGVLPSMDAIHYHTMLLMDQALDRGLEIEEAERSAAFHAEHQYYEFAFGRFQFLGLRQKFWQPFEIRHRMAKAGFSSVELGQVLYPWDESMAGGTDFADHPRSWDWSFVARP</sequence>
<dbReference type="EMBL" id="CP155447">
    <property type="protein sequence ID" value="XBH05905.1"/>
    <property type="molecule type" value="Genomic_DNA"/>
</dbReference>
<dbReference type="GO" id="GO:0008168">
    <property type="term" value="F:methyltransferase activity"/>
    <property type="evidence" value="ECO:0007669"/>
    <property type="project" value="UniProtKB-KW"/>
</dbReference>
<keyword evidence="1 4" id="KW-0489">Methyltransferase</keyword>
<reference evidence="4" key="1">
    <citation type="submission" date="2024-05" db="EMBL/GenBank/DDBJ databases">
        <title>Planctomycetes of the genus Singulisphaera possess chitinolytic capabilities.</title>
        <authorList>
            <person name="Ivanova A."/>
        </authorList>
    </citation>
    <scope>NUCLEOTIDE SEQUENCE</scope>
    <source>
        <strain evidence="4">Ch08T</strain>
    </source>
</reference>
<evidence type="ECO:0000256" key="1">
    <source>
        <dbReference type="ARBA" id="ARBA00022603"/>
    </source>
</evidence>
<dbReference type="InterPro" id="IPR041698">
    <property type="entry name" value="Methyltransf_25"/>
</dbReference>
<dbReference type="GO" id="GO:0032259">
    <property type="term" value="P:methylation"/>
    <property type="evidence" value="ECO:0007669"/>
    <property type="project" value="UniProtKB-KW"/>
</dbReference>
<dbReference type="EC" id="2.1.1.-" evidence="4"/>
<name>A0AAU7CKX2_9BACT</name>
<evidence type="ECO:0000259" key="3">
    <source>
        <dbReference type="Pfam" id="PF13649"/>
    </source>
</evidence>
<feature type="domain" description="Methyltransferase" evidence="3">
    <location>
        <begin position="49"/>
        <end position="143"/>
    </location>
</feature>
<dbReference type="AlphaFoldDB" id="A0AAU7CKX2"/>